<gene>
    <name evidence="2" type="ORF">BN869_000002430_1</name>
</gene>
<accession>A0A0B7JUR6</accession>
<protein>
    <recommendedName>
        <fullName evidence="3">Steroid 5-alpha reductase C-terminal domain-containing protein</fullName>
    </recommendedName>
</protein>
<dbReference type="Pfam" id="PF06966">
    <property type="entry name" value="DUF1295"/>
    <property type="match status" value="1"/>
</dbReference>
<keyword evidence="1" id="KW-0812">Transmembrane</keyword>
<dbReference type="GO" id="GO:0016020">
    <property type="term" value="C:membrane"/>
    <property type="evidence" value="ECO:0007669"/>
    <property type="project" value="TreeGrafter"/>
</dbReference>
<dbReference type="EMBL" id="CDPU01000004">
    <property type="protein sequence ID" value="CEO46375.1"/>
    <property type="molecule type" value="Genomic_DNA"/>
</dbReference>
<dbReference type="InterPro" id="IPR010721">
    <property type="entry name" value="UstE-like"/>
</dbReference>
<organism evidence="2">
    <name type="scientific">Bionectria ochroleuca</name>
    <name type="common">Gliocladium roseum</name>
    <dbReference type="NCBI Taxonomy" id="29856"/>
    <lineage>
        <taxon>Eukaryota</taxon>
        <taxon>Fungi</taxon>
        <taxon>Dikarya</taxon>
        <taxon>Ascomycota</taxon>
        <taxon>Pezizomycotina</taxon>
        <taxon>Sordariomycetes</taxon>
        <taxon>Hypocreomycetidae</taxon>
        <taxon>Hypocreales</taxon>
        <taxon>Bionectriaceae</taxon>
        <taxon>Clonostachys</taxon>
    </lineage>
</organism>
<dbReference type="PANTHER" id="PTHR32251:SF15">
    <property type="entry name" value="3-OXO-5-ALPHA-STEROID 4-DEHYDROGENASE (DUF1295)"/>
    <property type="match status" value="1"/>
</dbReference>
<name>A0A0B7JUR6_BIOOC</name>
<dbReference type="PANTHER" id="PTHR32251">
    <property type="entry name" value="3-OXO-5-ALPHA-STEROID 4-DEHYDROGENASE"/>
    <property type="match status" value="1"/>
</dbReference>
<evidence type="ECO:0000313" key="2">
    <source>
        <dbReference type="EMBL" id="CEO46375.1"/>
    </source>
</evidence>
<keyword evidence="1" id="KW-1133">Transmembrane helix</keyword>
<reference evidence="2" key="1">
    <citation type="submission" date="2015-01" db="EMBL/GenBank/DDBJ databases">
        <authorList>
            <person name="Durling Mikael"/>
        </authorList>
    </citation>
    <scope>NUCLEOTIDE SEQUENCE</scope>
</reference>
<sequence length="365" mass="40311">MAEQDIYGSRFAGRDLPLEGIASRLPHPPIPAAPHPQTPILPAGTTSTVGLLGSTVLPSFNLHAAFAAVTYGLARYTDRVEGKDWLWPTSITANAWWNAIGTYVINDDLTIPEAWSRLDYSQKLLLGGVSVWGLRLLYRIVSRSAKRGRDDPRYAAVKKDERFWNLAFFSLFLPEAVAQTLISLPFTLSFRAPTQSGLASPPVTSIGGFLHSLSIFLFSAGFFLETAADYQLEAHKKADYDAGILREGVWGIVRHPNYLGDALIQASFSILLLSGNLLHPLAILAPVTNYIFLRFNGGNKEDENSRQDRYSKSDPLKAQQFKAYRQDVNSFWPDLNGLKSKWTQVAVAAGVGGMFAEWAARTLVH</sequence>
<keyword evidence="1" id="KW-0472">Membrane</keyword>
<proteinExistence type="predicted"/>
<feature type="transmembrane region" description="Helical" evidence="1">
    <location>
        <begin position="206"/>
        <end position="227"/>
    </location>
</feature>
<dbReference type="AlphaFoldDB" id="A0A0B7JUR6"/>
<evidence type="ECO:0000256" key="1">
    <source>
        <dbReference type="SAM" id="Phobius"/>
    </source>
</evidence>
<evidence type="ECO:0008006" key="3">
    <source>
        <dbReference type="Google" id="ProtNLM"/>
    </source>
</evidence>
<feature type="transmembrane region" description="Helical" evidence="1">
    <location>
        <begin position="163"/>
        <end position="186"/>
    </location>
</feature>
<dbReference type="Gene3D" id="1.20.120.1630">
    <property type="match status" value="1"/>
</dbReference>